<accession>A0AAF0PWE6</accession>
<name>A0AAF0PWE6_SOLVR</name>
<reference evidence="1" key="1">
    <citation type="submission" date="2023-08" db="EMBL/GenBank/DDBJ databases">
        <title>A de novo genome assembly of Solanum verrucosum Schlechtendal, a Mexican diploid species geographically isolated from the other diploid A-genome species in potato relatives.</title>
        <authorList>
            <person name="Hosaka K."/>
        </authorList>
    </citation>
    <scope>NUCLEOTIDE SEQUENCE</scope>
    <source>
        <tissue evidence="1">Young leaves</tissue>
    </source>
</reference>
<protein>
    <submittedName>
        <fullName evidence="1">Uncharacterized protein</fullName>
    </submittedName>
</protein>
<keyword evidence="2" id="KW-1185">Reference proteome</keyword>
<evidence type="ECO:0000313" key="1">
    <source>
        <dbReference type="EMBL" id="WMV09806.1"/>
    </source>
</evidence>
<gene>
    <name evidence="1" type="ORF">MTR67_003191</name>
</gene>
<dbReference type="Proteomes" id="UP001234989">
    <property type="component" value="Chromosome 1"/>
</dbReference>
<organism evidence="1 2">
    <name type="scientific">Solanum verrucosum</name>
    <dbReference type="NCBI Taxonomy" id="315347"/>
    <lineage>
        <taxon>Eukaryota</taxon>
        <taxon>Viridiplantae</taxon>
        <taxon>Streptophyta</taxon>
        <taxon>Embryophyta</taxon>
        <taxon>Tracheophyta</taxon>
        <taxon>Spermatophyta</taxon>
        <taxon>Magnoliopsida</taxon>
        <taxon>eudicotyledons</taxon>
        <taxon>Gunneridae</taxon>
        <taxon>Pentapetalae</taxon>
        <taxon>asterids</taxon>
        <taxon>lamiids</taxon>
        <taxon>Solanales</taxon>
        <taxon>Solanaceae</taxon>
        <taxon>Solanoideae</taxon>
        <taxon>Solaneae</taxon>
        <taxon>Solanum</taxon>
    </lineage>
</organism>
<dbReference type="AlphaFoldDB" id="A0AAF0PWE6"/>
<sequence length="87" mass="9915">MKRGWKSHFGKSFLEFVHIRFDGICPLSTLCKHATDSTRAFVIDLGIKPLGTFRGIGLTTSTPRFWHAIVIKVSRWRTIKKTLVVSL</sequence>
<proteinExistence type="predicted"/>
<dbReference type="EMBL" id="CP133612">
    <property type="protein sequence ID" value="WMV09806.1"/>
    <property type="molecule type" value="Genomic_DNA"/>
</dbReference>
<evidence type="ECO:0000313" key="2">
    <source>
        <dbReference type="Proteomes" id="UP001234989"/>
    </source>
</evidence>